<keyword evidence="5 9" id="KW-1133">Transmembrane helix</keyword>
<sequence length="242" mass="26592">MKALIAFVLLLLLSPLTVLAAPVASGVQPMVIDVTDKAALRDGANTFVGYCMGCHGTQFQRYQTVADDLGIPYEQMLQTLAPAGASIADPMQTRLLPEDAKAWFGAEVPDLTLIARVRGSEWLYAYLHGFYADPARPWGVNNTVYPNVGMPNVLESLQGRQVLDCAEPTAQPCTRLRVTPGTGSLDARQFDDKVRNLVAFLAYSADPVQIKSRQIGLYVLLYLAVLILLAYLLKREYWKDVG</sequence>
<feature type="binding site" description="covalent" evidence="8">
    <location>
        <position position="55"/>
    </location>
    <ligand>
        <name>heme c</name>
        <dbReference type="ChEBI" id="CHEBI:61717"/>
    </ligand>
</feature>
<evidence type="ECO:0000256" key="7">
    <source>
        <dbReference type="ARBA" id="ARBA00023136"/>
    </source>
</evidence>
<dbReference type="GO" id="GO:0046872">
    <property type="term" value="F:metal ion binding"/>
    <property type="evidence" value="ECO:0007669"/>
    <property type="project" value="UniProtKB-KW"/>
</dbReference>
<dbReference type="InterPro" id="IPR036909">
    <property type="entry name" value="Cyt_c-like_dom_sf"/>
</dbReference>
<evidence type="ECO:0000256" key="2">
    <source>
        <dbReference type="ARBA" id="ARBA00022617"/>
    </source>
</evidence>
<dbReference type="EMBL" id="CP134081">
    <property type="protein sequence ID" value="WNC09051.1"/>
    <property type="molecule type" value="Genomic_DNA"/>
</dbReference>
<dbReference type="SUPFAM" id="SSF46626">
    <property type="entry name" value="Cytochrome c"/>
    <property type="match status" value="1"/>
</dbReference>
<dbReference type="Gene3D" id="1.10.760.10">
    <property type="entry name" value="Cytochrome c-like domain"/>
    <property type="match status" value="1"/>
</dbReference>
<keyword evidence="4 8" id="KW-0479">Metal-binding</keyword>
<keyword evidence="10" id="KW-0732">Signal</keyword>
<evidence type="ECO:0000256" key="3">
    <source>
        <dbReference type="ARBA" id="ARBA00022692"/>
    </source>
</evidence>
<protein>
    <submittedName>
        <fullName evidence="12">Cytochrome c1</fullName>
    </submittedName>
</protein>
<feature type="binding site" description="covalent" evidence="8">
    <location>
        <position position="54"/>
    </location>
    <ligand>
        <name>heme c</name>
        <dbReference type="ChEBI" id="CHEBI:61717"/>
    </ligand>
</feature>
<feature type="binding site" description="covalent" evidence="8">
    <location>
        <position position="51"/>
    </location>
    <ligand>
        <name>heme c</name>
        <dbReference type="ChEBI" id="CHEBI:61717"/>
    </ligand>
</feature>
<keyword evidence="6 8" id="KW-0408">Iron</keyword>
<organism evidence="12 13">
    <name type="scientific">Pseudomonas coleopterorum</name>
    <dbReference type="NCBI Taxonomy" id="1605838"/>
    <lineage>
        <taxon>Bacteria</taxon>
        <taxon>Pseudomonadati</taxon>
        <taxon>Pseudomonadota</taxon>
        <taxon>Gammaproteobacteria</taxon>
        <taxon>Pseudomonadales</taxon>
        <taxon>Pseudomonadaceae</taxon>
        <taxon>Pseudomonas</taxon>
    </lineage>
</organism>
<evidence type="ECO:0000256" key="5">
    <source>
        <dbReference type="ARBA" id="ARBA00022989"/>
    </source>
</evidence>
<comment type="subcellular location">
    <subcellularLocation>
        <location evidence="1">Membrane</location>
    </subcellularLocation>
</comment>
<dbReference type="AlphaFoldDB" id="A0AAJ6LYL3"/>
<name>A0AAJ6LYL3_9PSED</name>
<evidence type="ECO:0000256" key="8">
    <source>
        <dbReference type="PIRSR" id="PIRSR602326-1"/>
    </source>
</evidence>
<keyword evidence="7 9" id="KW-0472">Membrane</keyword>
<accession>A0AAJ6LYL3</accession>
<evidence type="ECO:0000313" key="13">
    <source>
        <dbReference type="Proteomes" id="UP001258207"/>
    </source>
</evidence>
<dbReference type="GO" id="GO:0020037">
    <property type="term" value="F:heme binding"/>
    <property type="evidence" value="ECO:0007669"/>
    <property type="project" value="InterPro"/>
</dbReference>
<feature type="signal peptide" evidence="10">
    <location>
        <begin position="1"/>
        <end position="20"/>
    </location>
</feature>
<evidence type="ECO:0000256" key="4">
    <source>
        <dbReference type="ARBA" id="ARBA00022723"/>
    </source>
</evidence>
<evidence type="ECO:0000256" key="6">
    <source>
        <dbReference type="ARBA" id="ARBA00023004"/>
    </source>
</evidence>
<feature type="chain" id="PRO_5042526145" evidence="10">
    <location>
        <begin position="21"/>
        <end position="242"/>
    </location>
</feature>
<dbReference type="RefSeq" id="WP_310791620.1">
    <property type="nucleotide sequence ID" value="NZ_CP134081.1"/>
</dbReference>
<dbReference type="PROSITE" id="PS51007">
    <property type="entry name" value="CYTC"/>
    <property type="match status" value="1"/>
</dbReference>
<dbReference type="Pfam" id="PF02167">
    <property type="entry name" value="Cytochrom_C1"/>
    <property type="match status" value="1"/>
</dbReference>
<evidence type="ECO:0000256" key="9">
    <source>
        <dbReference type="SAM" id="Phobius"/>
    </source>
</evidence>
<reference evidence="12" key="1">
    <citation type="submission" date="2023-09" db="EMBL/GenBank/DDBJ databases">
        <title>First report of Pseudomonas coleopterorum DJ13 causing leaf spot on Rhododendron pulchrum Sweet in China.</title>
        <authorList>
            <person name="Zhang Y."/>
        </authorList>
    </citation>
    <scope>NUCLEOTIDE SEQUENCE</scope>
    <source>
        <strain evidence="12">DJ13</strain>
    </source>
</reference>
<evidence type="ECO:0000256" key="1">
    <source>
        <dbReference type="ARBA" id="ARBA00004370"/>
    </source>
</evidence>
<dbReference type="PANTHER" id="PTHR10266:SF3">
    <property type="entry name" value="CYTOCHROME C1, HEME PROTEIN, MITOCHONDRIAL"/>
    <property type="match status" value="1"/>
</dbReference>
<dbReference type="GO" id="GO:0016020">
    <property type="term" value="C:membrane"/>
    <property type="evidence" value="ECO:0007669"/>
    <property type="project" value="UniProtKB-SubCell"/>
</dbReference>
<dbReference type="PANTHER" id="PTHR10266">
    <property type="entry name" value="CYTOCHROME C1"/>
    <property type="match status" value="1"/>
</dbReference>
<dbReference type="InterPro" id="IPR002326">
    <property type="entry name" value="Cyt_c1"/>
</dbReference>
<gene>
    <name evidence="12" type="ORF">RI108_17480</name>
</gene>
<feature type="transmembrane region" description="Helical" evidence="9">
    <location>
        <begin position="215"/>
        <end position="233"/>
    </location>
</feature>
<dbReference type="InterPro" id="IPR009056">
    <property type="entry name" value="Cyt_c-like_dom"/>
</dbReference>
<keyword evidence="3 9" id="KW-0812">Transmembrane</keyword>
<proteinExistence type="predicted"/>
<evidence type="ECO:0000259" key="11">
    <source>
        <dbReference type="PROSITE" id="PS51007"/>
    </source>
</evidence>
<feature type="domain" description="Cytochrome c" evidence="11">
    <location>
        <begin position="38"/>
        <end position="205"/>
    </location>
</feature>
<comment type="cofactor">
    <cofactor evidence="8">
        <name>heme c</name>
        <dbReference type="ChEBI" id="CHEBI:61717"/>
    </cofactor>
    <text evidence="8">Binds 1 heme c group covalently per subunit.</text>
</comment>
<dbReference type="GO" id="GO:0009055">
    <property type="term" value="F:electron transfer activity"/>
    <property type="evidence" value="ECO:0007669"/>
    <property type="project" value="InterPro"/>
</dbReference>
<evidence type="ECO:0000256" key="10">
    <source>
        <dbReference type="SAM" id="SignalP"/>
    </source>
</evidence>
<keyword evidence="2 8" id="KW-0349">Heme</keyword>
<evidence type="ECO:0000313" key="12">
    <source>
        <dbReference type="EMBL" id="WNC09051.1"/>
    </source>
</evidence>
<dbReference type="Proteomes" id="UP001258207">
    <property type="component" value="Chromosome"/>
</dbReference>